<dbReference type="InterPro" id="IPR024072">
    <property type="entry name" value="DHFR-like_dom_sf"/>
</dbReference>
<dbReference type="InterPro" id="IPR050765">
    <property type="entry name" value="Riboflavin_Biosynth_HTPR"/>
</dbReference>
<dbReference type="EMBL" id="CACRSL010000005">
    <property type="protein sequence ID" value="VYT26462.1"/>
    <property type="molecule type" value="Genomic_DNA"/>
</dbReference>
<dbReference type="Pfam" id="PF01872">
    <property type="entry name" value="RibD_C"/>
    <property type="match status" value="1"/>
</dbReference>
<dbReference type="GO" id="GO:0004146">
    <property type="term" value="F:dihydrofolate reductase activity"/>
    <property type="evidence" value="ECO:0007669"/>
    <property type="project" value="UniProtKB-EC"/>
</dbReference>
<dbReference type="InterPro" id="IPR002734">
    <property type="entry name" value="RibDG_C"/>
</dbReference>
<protein>
    <submittedName>
        <fullName evidence="2">Dihydrofolate reductase</fullName>
        <ecNumber evidence="2">1.5.1.3</ecNumber>
    </submittedName>
</protein>
<evidence type="ECO:0000313" key="2">
    <source>
        <dbReference type="EMBL" id="VYT26462.1"/>
    </source>
</evidence>
<dbReference type="GO" id="GO:0009231">
    <property type="term" value="P:riboflavin biosynthetic process"/>
    <property type="evidence" value="ECO:0007669"/>
    <property type="project" value="InterPro"/>
</dbReference>
<evidence type="ECO:0000259" key="1">
    <source>
        <dbReference type="Pfam" id="PF01872"/>
    </source>
</evidence>
<dbReference type="SUPFAM" id="SSF53597">
    <property type="entry name" value="Dihydrofolate reductase-like"/>
    <property type="match status" value="1"/>
</dbReference>
<dbReference type="EC" id="1.5.1.3" evidence="2"/>
<proteinExistence type="predicted"/>
<dbReference type="PANTHER" id="PTHR38011:SF11">
    <property type="entry name" value="2,5-DIAMINO-6-RIBOSYLAMINO-4(3H)-PYRIMIDINONE 5'-PHOSPHATE REDUCTASE"/>
    <property type="match status" value="1"/>
</dbReference>
<sequence length="187" mass="20464">MKRQVVLYLGMSLDGYLADLHGGVDWMVGENPEYLGDLGYAQFLQQVDTILMGGTTYHQVTEELSPGEWPYPGLHCHVFTHREAVNQEGITFHCGDAGEVVRELLARPGKDIWVCGGADLAGQLLQRGLIDRFQISILPVLLGGGIPLFQGGFSTIPLALAETKAENGIVELTYLRRGNAPQTKPME</sequence>
<dbReference type="GO" id="GO:0008703">
    <property type="term" value="F:5-amino-6-(5-phosphoribosylamino)uracil reductase activity"/>
    <property type="evidence" value="ECO:0007669"/>
    <property type="project" value="InterPro"/>
</dbReference>
<accession>A0A6N2VBZ0</accession>
<keyword evidence="2" id="KW-0560">Oxidoreductase</keyword>
<dbReference type="PANTHER" id="PTHR38011">
    <property type="entry name" value="DIHYDROFOLATE REDUCTASE FAMILY PROTEIN (AFU_ORTHOLOGUE AFUA_8G06820)"/>
    <property type="match status" value="1"/>
</dbReference>
<reference evidence="2" key="1">
    <citation type="submission" date="2019-11" db="EMBL/GenBank/DDBJ databases">
        <authorList>
            <person name="Feng L."/>
        </authorList>
    </citation>
    <scope>NUCLEOTIDE SEQUENCE</scope>
    <source>
        <strain evidence="2">AundefinedLFYP135</strain>
    </source>
</reference>
<organism evidence="2">
    <name type="scientific">uncultured Anaerotruncus sp</name>
    <dbReference type="NCBI Taxonomy" id="905011"/>
    <lineage>
        <taxon>Bacteria</taxon>
        <taxon>Bacillati</taxon>
        <taxon>Bacillota</taxon>
        <taxon>Clostridia</taxon>
        <taxon>Eubacteriales</taxon>
        <taxon>Oscillospiraceae</taxon>
        <taxon>Anaerotruncus</taxon>
        <taxon>environmental samples</taxon>
    </lineage>
</organism>
<dbReference type="Gene3D" id="3.40.430.10">
    <property type="entry name" value="Dihydrofolate Reductase, subunit A"/>
    <property type="match status" value="1"/>
</dbReference>
<name>A0A6N2VBZ0_9FIRM</name>
<dbReference type="AlphaFoldDB" id="A0A6N2VBZ0"/>
<feature type="domain" description="Bacterial bifunctional deaminase-reductase C-terminal" evidence="1">
    <location>
        <begin position="4"/>
        <end position="164"/>
    </location>
</feature>
<gene>
    <name evidence="2" type="primary">folA</name>
    <name evidence="2" type="ORF">AULFYP135_02358</name>
</gene>